<organism evidence="1 2">
    <name type="scientific">Uliginosibacterium paludis</name>
    <dbReference type="NCBI Taxonomy" id="1615952"/>
    <lineage>
        <taxon>Bacteria</taxon>
        <taxon>Pseudomonadati</taxon>
        <taxon>Pseudomonadota</taxon>
        <taxon>Betaproteobacteria</taxon>
        <taxon>Rhodocyclales</taxon>
        <taxon>Zoogloeaceae</taxon>
        <taxon>Uliginosibacterium</taxon>
    </lineage>
</organism>
<dbReference type="RefSeq" id="WP_345929637.1">
    <property type="nucleotide sequence ID" value="NZ_JBDIVF010000011.1"/>
</dbReference>
<dbReference type="EMBL" id="JBEWLZ010000010">
    <property type="protein sequence ID" value="MET1491251.1"/>
    <property type="molecule type" value="Genomic_DNA"/>
</dbReference>
<dbReference type="Proteomes" id="UP001548590">
    <property type="component" value="Unassembled WGS sequence"/>
</dbReference>
<sequence>MPHALSSHPATRPPTEIGLTVSLASGSTSLQLCFRAACGPGLLRLPPAAEAPSFTDGLWQHTCFEFFAAAPGGTAYREFNFAPSGHWAAYAFSGYRERLDWQPASAPLIRCMQAADALEVQVELPRALLPDSTVLALGLSAVLEHADGTLDYRALRHTAERPDFHRRDAFILELDLDASAP</sequence>
<name>A0ABV2CTK9_9RHOO</name>
<accession>A0ABV2CTK9</accession>
<gene>
    <name evidence="1" type="ORF">ABVT11_15535</name>
</gene>
<evidence type="ECO:0000313" key="2">
    <source>
        <dbReference type="Proteomes" id="UP001548590"/>
    </source>
</evidence>
<comment type="caution">
    <text evidence="1">The sequence shown here is derived from an EMBL/GenBank/DDBJ whole genome shotgun (WGS) entry which is preliminary data.</text>
</comment>
<dbReference type="Gene3D" id="2.60.40.1190">
    <property type="match status" value="1"/>
</dbReference>
<evidence type="ECO:0000313" key="1">
    <source>
        <dbReference type="EMBL" id="MET1491251.1"/>
    </source>
</evidence>
<keyword evidence="2" id="KW-1185">Reference proteome</keyword>
<protein>
    <submittedName>
        <fullName evidence="1">DOMON-like domain-containing protein</fullName>
    </submittedName>
</protein>
<proteinExistence type="predicted"/>
<reference evidence="1 2" key="1">
    <citation type="submission" date="2024-07" db="EMBL/GenBank/DDBJ databases">
        <title>Uliginosibacterium paludis KCTC:42655.</title>
        <authorList>
            <person name="Kim M.K."/>
        </authorList>
    </citation>
    <scope>NUCLEOTIDE SEQUENCE [LARGE SCALE GENOMIC DNA]</scope>
    <source>
        <strain evidence="1 2">KCTC 42655</strain>
    </source>
</reference>
<dbReference type="CDD" id="cd09627">
    <property type="entry name" value="DOMON_murB_like"/>
    <property type="match status" value="1"/>
</dbReference>